<evidence type="ECO:0000313" key="2">
    <source>
        <dbReference type="EMBL" id="KAK3403434.1"/>
    </source>
</evidence>
<dbReference type="PANTHER" id="PTHR40788:SF2">
    <property type="entry name" value="CLR5 DOMAIN-CONTAINING PROTEIN"/>
    <property type="match status" value="1"/>
</dbReference>
<dbReference type="PANTHER" id="PTHR40788">
    <property type="entry name" value="CLR5 DOMAIN-CONTAINING PROTEIN-RELATED"/>
    <property type="match status" value="1"/>
</dbReference>
<feature type="compositionally biased region" description="Low complexity" evidence="1">
    <location>
        <begin position="733"/>
        <end position="748"/>
    </location>
</feature>
<feature type="region of interest" description="Disordered" evidence="1">
    <location>
        <begin position="720"/>
        <end position="757"/>
    </location>
</feature>
<proteinExistence type="predicted"/>
<name>A0AAE0UHQ3_SORBR</name>
<reference evidence="2" key="2">
    <citation type="submission" date="2023-07" db="EMBL/GenBank/DDBJ databases">
        <authorList>
            <consortium name="Lawrence Berkeley National Laboratory"/>
            <person name="Haridas S."/>
            <person name="Hensen N."/>
            <person name="Bonometti L."/>
            <person name="Westerberg I."/>
            <person name="Brannstrom I.O."/>
            <person name="Guillou S."/>
            <person name="Cros-Aarteil S."/>
            <person name="Calhoun S."/>
            <person name="Kuo A."/>
            <person name="Mondo S."/>
            <person name="Pangilinan J."/>
            <person name="Riley R."/>
            <person name="LaButti K."/>
            <person name="Andreopoulos B."/>
            <person name="Lipzen A."/>
            <person name="Chen C."/>
            <person name="Yanf M."/>
            <person name="Daum C."/>
            <person name="Ng V."/>
            <person name="Clum A."/>
            <person name="Steindorff A."/>
            <person name="Ohm R."/>
            <person name="Martin F."/>
            <person name="Silar P."/>
            <person name="Natvig D."/>
            <person name="Lalanne C."/>
            <person name="Gautier V."/>
            <person name="Ament-velasquez S.L."/>
            <person name="Kruys A."/>
            <person name="Hutchinson M.I."/>
            <person name="Powell A.J."/>
            <person name="Barry K."/>
            <person name="Miller A.N."/>
            <person name="Grigoriev I.V."/>
            <person name="Debuchy R."/>
            <person name="Gladieux P."/>
            <person name="Thoren M.H."/>
            <person name="Johannesson H."/>
        </authorList>
    </citation>
    <scope>NUCLEOTIDE SEQUENCE</scope>
    <source>
        <strain evidence="2">FGSC 1904</strain>
    </source>
</reference>
<reference evidence="2" key="1">
    <citation type="journal article" date="2023" name="Mol. Phylogenet. Evol.">
        <title>Genome-scale phylogeny and comparative genomics of the fungal order Sordariales.</title>
        <authorList>
            <person name="Hensen N."/>
            <person name="Bonometti L."/>
            <person name="Westerberg I."/>
            <person name="Brannstrom I.O."/>
            <person name="Guillou S."/>
            <person name="Cros-Aarteil S."/>
            <person name="Calhoun S."/>
            <person name="Haridas S."/>
            <person name="Kuo A."/>
            <person name="Mondo S."/>
            <person name="Pangilinan J."/>
            <person name="Riley R."/>
            <person name="LaButti K."/>
            <person name="Andreopoulos B."/>
            <person name="Lipzen A."/>
            <person name="Chen C."/>
            <person name="Yan M."/>
            <person name="Daum C."/>
            <person name="Ng V."/>
            <person name="Clum A."/>
            <person name="Steindorff A."/>
            <person name="Ohm R.A."/>
            <person name="Martin F."/>
            <person name="Silar P."/>
            <person name="Natvig D.O."/>
            <person name="Lalanne C."/>
            <person name="Gautier V."/>
            <person name="Ament-Velasquez S.L."/>
            <person name="Kruys A."/>
            <person name="Hutchinson M.I."/>
            <person name="Powell A.J."/>
            <person name="Barry K."/>
            <person name="Miller A.N."/>
            <person name="Grigoriev I.V."/>
            <person name="Debuchy R."/>
            <person name="Gladieux P."/>
            <person name="Hiltunen Thoren M."/>
            <person name="Johannesson H."/>
        </authorList>
    </citation>
    <scope>NUCLEOTIDE SEQUENCE</scope>
    <source>
        <strain evidence="2">FGSC 1904</strain>
    </source>
</reference>
<organism evidence="2 3">
    <name type="scientific">Sordaria brevicollis</name>
    <dbReference type="NCBI Taxonomy" id="83679"/>
    <lineage>
        <taxon>Eukaryota</taxon>
        <taxon>Fungi</taxon>
        <taxon>Dikarya</taxon>
        <taxon>Ascomycota</taxon>
        <taxon>Pezizomycotina</taxon>
        <taxon>Sordariomycetes</taxon>
        <taxon>Sordariomycetidae</taxon>
        <taxon>Sordariales</taxon>
        <taxon>Sordariaceae</taxon>
        <taxon>Sordaria</taxon>
    </lineage>
</organism>
<dbReference type="EMBL" id="JAUTDP010000001">
    <property type="protein sequence ID" value="KAK3403434.1"/>
    <property type="molecule type" value="Genomic_DNA"/>
</dbReference>
<evidence type="ECO:0000313" key="3">
    <source>
        <dbReference type="Proteomes" id="UP001281003"/>
    </source>
</evidence>
<keyword evidence="3" id="KW-1185">Reference proteome</keyword>
<gene>
    <name evidence="2" type="ORF">B0T20DRAFT_26455</name>
</gene>
<feature type="region of interest" description="Disordered" evidence="1">
    <location>
        <begin position="673"/>
        <end position="693"/>
    </location>
</feature>
<sequence>MDLRPTHQFDPWSADAARLGGAGLNFDDIDFNDPESVFRALGGGGLGGLPIPKAESPDSVRREAKERRDSIFASYAKLHDILERHEDPIQKRWAKKKKAQRLQILLKAWPNMAPNHRPDFEAFLKESEQQRMRGTKYRDWFIWPYINQEDLSRPRLLPLLLNSRGRHHPCTFAGIDATNTKFAFVTKAVVPIFLNEYTMILNGVDEKQPDDYGKLLSWDEHPSNFELAMSQRQFLPGEGLLVLEVQDRLLSFLVKCCTEILHEIPEDQLLSSKYPVQPEPHMKEESETTGFDSLAVLAAEAPYRVPAKLDFGRIESLLGAQAAACEDHLWSLREDPNYFVDKALELEEHRIETLKDYRGRPHPVSQNEAIFWSRILGSLVNSAYMEVEVYNELHRQAKELKALQEKYANVISVKDDLPKEYLKALLKFRFYLNQATKGVLGQLKQSALSSPPMRNLAVRNYPSQSFEESMRDLQTDKIAAAINSRHKMTPVEKRLMWLLRTLWEDGMDLFLASQPIIVDELERLLETEKEASNLISSYVAGLIGQLSIITQCMKQLDCYQPWARSFETLNIDYEDAIKESFAETSKPWAAILRATSERGGWFSSLVRLGKPTGKRFFYPIDKRRTKENVEALRSAESNLDEFWKGVDRIMYKHANNLENTFVRRLLTQSRSLQRTPEWVEPSAPTTSEKGAKPAVADVDDLIIPFSSFFFGLPASPQSEALPAPKTKVKTRGTAATPTEPAATEQPPTSDTTGHKQPTFTVDAKSIKVFRTLFYNPIVTSSPGEIPWNDFLHAMTSTGFMAEKLYGSVWQFRPTNLDVERAIQFHEPHPKGKLTFMMARRIGRRLNRAYGWMGSMFVPEK</sequence>
<comment type="caution">
    <text evidence="2">The sequence shown here is derived from an EMBL/GenBank/DDBJ whole genome shotgun (WGS) entry which is preliminary data.</text>
</comment>
<accession>A0AAE0UHQ3</accession>
<evidence type="ECO:0000256" key="1">
    <source>
        <dbReference type="SAM" id="MobiDB-lite"/>
    </source>
</evidence>
<protein>
    <submittedName>
        <fullName evidence="2">Uncharacterized protein</fullName>
    </submittedName>
</protein>
<dbReference type="AlphaFoldDB" id="A0AAE0UHQ3"/>
<dbReference type="Proteomes" id="UP001281003">
    <property type="component" value="Unassembled WGS sequence"/>
</dbReference>